<keyword evidence="1" id="KW-1133">Transmembrane helix</keyword>
<sequence>MLKTSLIYILLNLLLSPVYIFYGFLGFFSFTLLGDDAKLTDLLLSFVITLSPNIITFLIIYKWANKFNLNRKVNLVWFIIITIMLLCFIILNPLEFGEVWNP</sequence>
<keyword evidence="1" id="KW-0472">Membrane</keyword>
<evidence type="ECO:0000313" key="2">
    <source>
        <dbReference type="EMBL" id="SFL68272.1"/>
    </source>
</evidence>
<gene>
    <name evidence="2" type="ORF">SAMN04487943_10381</name>
</gene>
<keyword evidence="3" id="KW-1185">Reference proteome</keyword>
<dbReference type="Proteomes" id="UP000198565">
    <property type="component" value="Unassembled WGS sequence"/>
</dbReference>
<protein>
    <submittedName>
        <fullName evidence="2">Uncharacterized protein</fullName>
    </submittedName>
</protein>
<feature type="transmembrane region" description="Helical" evidence="1">
    <location>
        <begin position="73"/>
        <end position="94"/>
    </location>
</feature>
<dbReference type="AlphaFoldDB" id="A0A1I4JP06"/>
<reference evidence="3" key="1">
    <citation type="submission" date="2016-10" db="EMBL/GenBank/DDBJ databases">
        <authorList>
            <person name="Varghese N."/>
            <person name="Submissions S."/>
        </authorList>
    </citation>
    <scope>NUCLEOTIDE SEQUENCE [LARGE SCALE GENOMIC DNA]</scope>
    <source>
        <strain evidence="3">CGMCC 1.4250</strain>
    </source>
</reference>
<proteinExistence type="predicted"/>
<accession>A0A1I4JP06</accession>
<keyword evidence="1" id="KW-0812">Transmembrane</keyword>
<name>A0A1I4JP06_9BACI</name>
<dbReference type="EMBL" id="FOTR01000003">
    <property type="protein sequence ID" value="SFL68272.1"/>
    <property type="molecule type" value="Genomic_DNA"/>
</dbReference>
<feature type="transmembrane region" description="Helical" evidence="1">
    <location>
        <begin position="42"/>
        <end position="61"/>
    </location>
</feature>
<organism evidence="2 3">
    <name type="scientific">Gracilibacillus orientalis</name>
    <dbReference type="NCBI Taxonomy" id="334253"/>
    <lineage>
        <taxon>Bacteria</taxon>
        <taxon>Bacillati</taxon>
        <taxon>Bacillota</taxon>
        <taxon>Bacilli</taxon>
        <taxon>Bacillales</taxon>
        <taxon>Bacillaceae</taxon>
        <taxon>Gracilibacillus</taxon>
    </lineage>
</organism>
<evidence type="ECO:0000313" key="3">
    <source>
        <dbReference type="Proteomes" id="UP000198565"/>
    </source>
</evidence>
<evidence type="ECO:0000256" key="1">
    <source>
        <dbReference type="SAM" id="Phobius"/>
    </source>
</evidence>
<feature type="transmembrane region" description="Helical" evidence="1">
    <location>
        <begin position="7"/>
        <end position="30"/>
    </location>
</feature>
<dbReference type="RefSeq" id="WP_091482578.1">
    <property type="nucleotide sequence ID" value="NZ_FOTR01000003.1"/>
</dbReference>